<keyword evidence="3 6" id="KW-1133">Transmembrane helix</keyword>
<evidence type="ECO:0008006" key="9">
    <source>
        <dbReference type="Google" id="ProtNLM"/>
    </source>
</evidence>
<protein>
    <recommendedName>
        <fullName evidence="9">Mid2 domain-containing protein</fullName>
    </recommendedName>
</protein>
<evidence type="ECO:0000313" key="7">
    <source>
        <dbReference type="EMBL" id="KAG7286649.1"/>
    </source>
</evidence>
<sequence length="234" mass="24504">MAGGSADLGPVVVRVTNGPQKQFDWPVQLYSFDLEVSNIFFFWLKEGGLDNVGLTNIQHMTSAYFNITDAPLPSSSSAISSATTSSSVATLPTTLVTTSSTPSPATTSSTSSTPVNVAPNQQEATANSNPPSESSTSSSDGGSLPVAAQAGIGVGVSVVGLTAIVCGILWFRYLRKQQRLLADLHHQAYPQQPPDATELWKLHPQVPPAAAQYPYHPHMVAAPRGGQGGFVELG</sequence>
<gene>
    <name evidence="7" type="ORF">NEMBOFW57_008960</name>
</gene>
<feature type="transmembrane region" description="Helical" evidence="6">
    <location>
        <begin position="146"/>
        <end position="171"/>
    </location>
</feature>
<evidence type="ECO:0000256" key="6">
    <source>
        <dbReference type="SAM" id="Phobius"/>
    </source>
</evidence>
<dbReference type="EMBL" id="JAHCVI010000004">
    <property type="protein sequence ID" value="KAG7286649.1"/>
    <property type="molecule type" value="Genomic_DNA"/>
</dbReference>
<proteinExistence type="predicted"/>
<comment type="caution">
    <text evidence="7">The sequence shown here is derived from an EMBL/GenBank/DDBJ whole genome shotgun (WGS) entry which is preliminary data.</text>
</comment>
<feature type="compositionally biased region" description="Low complexity" evidence="5">
    <location>
        <begin position="95"/>
        <end position="115"/>
    </location>
</feature>
<dbReference type="AlphaFoldDB" id="A0AAD4ESC1"/>
<dbReference type="GO" id="GO:0016020">
    <property type="term" value="C:membrane"/>
    <property type="evidence" value="ECO:0007669"/>
    <property type="project" value="UniProtKB-SubCell"/>
</dbReference>
<evidence type="ECO:0000256" key="3">
    <source>
        <dbReference type="ARBA" id="ARBA00022989"/>
    </source>
</evidence>
<dbReference type="PANTHER" id="PTHR15549">
    <property type="entry name" value="PAIRED IMMUNOGLOBULIN-LIKE TYPE 2 RECEPTOR"/>
    <property type="match status" value="1"/>
</dbReference>
<dbReference type="GO" id="GO:0071944">
    <property type="term" value="C:cell periphery"/>
    <property type="evidence" value="ECO:0007669"/>
    <property type="project" value="UniProtKB-ARBA"/>
</dbReference>
<dbReference type="InterPro" id="IPR051694">
    <property type="entry name" value="Immunoregulatory_rcpt-like"/>
</dbReference>
<keyword evidence="8" id="KW-1185">Reference proteome</keyword>
<accession>A0AAD4ESC1</accession>
<organism evidence="7 8">
    <name type="scientific">Staphylotrichum longicolle</name>
    <dbReference type="NCBI Taxonomy" id="669026"/>
    <lineage>
        <taxon>Eukaryota</taxon>
        <taxon>Fungi</taxon>
        <taxon>Dikarya</taxon>
        <taxon>Ascomycota</taxon>
        <taxon>Pezizomycotina</taxon>
        <taxon>Sordariomycetes</taxon>
        <taxon>Sordariomycetidae</taxon>
        <taxon>Sordariales</taxon>
        <taxon>Chaetomiaceae</taxon>
        <taxon>Staphylotrichum</taxon>
    </lineage>
</organism>
<keyword evidence="2 6" id="KW-0812">Transmembrane</keyword>
<evidence type="ECO:0000256" key="2">
    <source>
        <dbReference type="ARBA" id="ARBA00022692"/>
    </source>
</evidence>
<name>A0AAD4ESC1_9PEZI</name>
<evidence type="ECO:0000256" key="4">
    <source>
        <dbReference type="ARBA" id="ARBA00023136"/>
    </source>
</evidence>
<feature type="compositionally biased region" description="Low complexity" evidence="5">
    <location>
        <begin position="124"/>
        <end position="142"/>
    </location>
</feature>
<reference evidence="7" key="1">
    <citation type="submission" date="2023-02" db="EMBL/GenBank/DDBJ databases">
        <authorList>
            <person name="Palmer J.M."/>
        </authorList>
    </citation>
    <scope>NUCLEOTIDE SEQUENCE</scope>
    <source>
        <strain evidence="7">FW57</strain>
    </source>
</reference>
<dbReference type="PANTHER" id="PTHR15549:SF26">
    <property type="entry name" value="AXIAL BUDDING PATTERN PROTEIN 2-RELATED"/>
    <property type="match status" value="1"/>
</dbReference>
<dbReference type="Proteomes" id="UP001197093">
    <property type="component" value="Unassembled WGS sequence"/>
</dbReference>
<feature type="region of interest" description="Disordered" evidence="5">
    <location>
        <begin position="95"/>
        <end position="142"/>
    </location>
</feature>
<comment type="subcellular location">
    <subcellularLocation>
        <location evidence="1">Membrane</location>
        <topology evidence="1">Single-pass membrane protein</topology>
    </subcellularLocation>
</comment>
<keyword evidence="4 6" id="KW-0472">Membrane</keyword>
<evidence type="ECO:0000256" key="1">
    <source>
        <dbReference type="ARBA" id="ARBA00004167"/>
    </source>
</evidence>
<evidence type="ECO:0000313" key="8">
    <source>
        <dbReference type="Proteomes" id="UP001197093"/>
    </source>
</evidence>
<evidence type="ECO:0000256" key="5">
    <source>
        <dbReference type="SAM" id="MobiDB-lite"/>
    </source>
</evidence>